<reference evidence="2 3" key="1">
    <citation type="journal article" date="2023" name="Mol. Phylogenet. Evol.">
        <title>Genome-scale phylogeny and comparative genomics of the fungal order Sordariales.</title>
        <authorList>
            <person name="Hensen N."/>
            <person name="Bonometti L."/>
            <person name="Westerberg I."/>
            <person name="Brannstrom I.O."/>
            <person name="Guillou S."/>
            <person name="Cros-Aarteil S."/>
            <person name="Calhoun S."/>
            <person name="Haridas S."/>
            <person name="Kuo A."/>
            <person name="Mondo S."/>
            <person name="Pangilinan J."/>
            <person name="Riley R."/>
            <person name="LaButti K."/>
            <person name="Andreopoulos B."/>
            <person name="Lipzen A."/>
            <person name="Chen C."/>
            <person name="Yan M."/>
            <person name="Daum C."/>
            <person name="Ng V."/>
            <person name="Clum A."/>
            <person name="Steindorff A."/>
            <person name="Ohm R.A."/>
            <person name="Martin F."/>
            <person name="Silar P."/>
            <person name="Natvig D.O."/>
            <person name="Lalanne C."/>
            <person name="Gautier V."/>
            <person name="Ament-Velasquez S.L."/>
            <person name="Kruys A."/>
            <person name="Hutchinson M.I."/>
            <person name="Powell A.J."/>
            <person name="Barry K."/>
            <person name="Miller A.N."/>
            <person name="Grigoriev I.V."/>
            <person name="Debuchy R."/>
            <person name="Gladieux P."/>
            <person name="Hiltunen Thoren M."/>
            <person name="Johannesson H."/>
        </authorList>
    </citation>
    <scope>NUCLEOTIDE SEQUENCE [LARGE SCALE GENOMIC DNA]</scope>
    <source>
        <strain evidence="2 3">FGSC 10403</strain>
    </source>
</reference>
<keyword evidence="1" id="KW-0812">Transmembrane</keyword>
<keyword evidence="1" id="KW-0472">Membrane</keyword>
<feature type="transmembrane region" description="Helical" evidence="1">
    <location>
        <begin position="141"/>
        <end position="159"/>
    </location>
</feature>
<name>A0AAJ0MNS4_9PEZI</name>
<dbReference type="EMBL" id="JAULSX010000007">
    <property type="protein sequence ID" value="KAK3488087.1"/>
    <property type="molecule type" value="Genomic_DNA"/>
</dbReference>
<keyword evidence="1" id="KW-1133">Transmembrane helix</keyword>
<sequence length="253" mass="27203">MTRTRWATVADVDSPRPPIHIVHSDPSQIPQQFPASPTSISGPVGRLKVSALIPRSVTLGFPIVPHGQWKRVPHAERTCRCLFKRVKTTQANGPSGLSACSTVSGTTSYSRILPLLARPWVGLANPMPISTGMPALVPDRSVTGLVLPLVCLVCWVWYVSARLGRLASLAPWPAARDQGGVRLELSQHGGLCCGSRSGCGMMDPELGEGFVCRTGLQGATLCVLATLPGRYWYVSDFESLLPRSTLHKAIETS</sequence>
<evidence type="ECO:0000256" key="1">
    <source>
        <dbReference type="SAM" id="Phobius"/>
    </source>
</evidence>
<dbReference type="Proteomes" id="UP001285908">
    <property type="component" value="Unassembled WGS sequence"/>
</dbReference>
<dbReference type="GeneID" id="87871369"/>
<comment type="caution">
    <text evidence="2">The sequence shown here is derived from an EMBL/GenBank/DDBJ whole genome shotgun (WGS) entry which is preliminary data.</text>
</comment>
<evidence type="ECO:0000313" key="3">
    <source>
        <dbReference type="Proteomes" id="UP001285908"/>
    </source>
</evidence>
<proteinExistence type="predicted"/>
<accession>A0AAJ0MNS4</accession>
<evidence type="ECO:0000313" key="2">
    <source>
        <dbReference type="EMBL" id="KAK3488087.1"/>
    </source>
</evidence>
<protein>
    <submittedName>
        <fullName evidence="2">Uncharacterized protein</fullName>
    </submittedName>
</protein>
<organism evidence="2 3">
    <name type="scientific">Neurospora hispaniola</name>
    <dbReference type="NCBI Taxonomy" id="588809"/>
    <lineage>
        <taxon>Eukaryota</taxon>
        <taxon>Fungi</taxon>
        <taxon>Dikarya</taxon>
        <taxon>Ascomycota</taxon>
        <taxon>Pezizomycotina</taxon>
        <taxon>Sordariomycetes</taxon>
        <taxon>Sordariomycetidae</taxon>
        <taxon>Sordariales</taxon>
        <taxon>Sordariaceae</taxon>
        <taxon>Neurospora</taxon>
    </lineage>
</organism>
<dbReference type="AlphaFoldDB" id="A0AAJ0MNS4"/>
<gene>
    <name evidence="2" type="ORF">B0T23DRAFT_221921</name>
</gene>
<keyword evidence="3" id="KW-1185">Reference proteome</keyword>
<dbReference type="RefSeq" id="XP_062690214.1">
    <property type="nucleotide sequence ID" value="XM_062833747.1"/>
</dbReference>